<name>A0A379IM77_ECTME</name>
<sequence length="74" mass="8576">MTGFSKTDFAAVGEVARAGSGKSETRYFGRDWPAFWRRLNTRRMLLKLSDQHLRDIGLTRAQAEREASRPFWTL</sequence>
<dbReference type="InterPro" id="IPR009506">
    <property type="entry name" value="YjiS-like"/>
</dbReference>
<protein>
    <submittedName>
        <fullName evidence="2">Uncharacterized conserved small protein</fullName>
    </submittedName>
</protein>
<organism evidence="2 3">
    <name type="scientific">Ectopseudomonas mendocina</name>
    <name type="common">Pseudomonas mendocina</name>
    <dbReference type="NCBI Taxonomy" id="300"/>
    <lineage>
        <taxon>Bacteria</taxon>
        <taxon>Pseudomonadati</taxon>
        <taxon>Pseudomonadota</taxon>
        <taxon>Gammaproteobacteria</taxon>
        <taxon>Pseudomonadales</taxon>
        <taxon>Pseudomonadaceae</taxon>
        <taxon>Ectopseudomonas</taxon>
    </lineage>
</organism>
<evidence type="ECO:0000313" key="3">
    <source>
        <dbReference type="Proteomes" id="UP000254260"/>
    </source>
</evidence>
<feature type="domain" description="YjiS-like" evidence="1">
    <location>
        <begin position="36"/>
        <end position="64"/>
    </location>
</feature>
<evidence type="ECO:0000259" key="1">
    <source>
        <dbReference type="Pfam" id="PF06568"/>
    </source>
</evidence>
<dbReference type="RefSeq" id="WP_115290182.1">
    <property type="nucleotide sequence ID" value="NZ_UGUU01000001.1"/>
</dbReference>
<dbReference type="OrthoDB" id="6496803at2"/>
<reference evidence="2 3" key="1">
    <citation type="submission" date="2018-06" db="EMBL/GenBank/DDBJ databases">
        <authorList>
            <consortium name="Pathogen Informatics"/>
            <person name="Doyle S."/>
        </authorList>
    </citation>
    <scope>NUCLEOTIDE SEQUENCE [LARGE SCALE GENOMIC DNA]</scope>
    <source>
        <strain evidence="2 3">NCTC10899</strain>
    </source>
</reference>
<dbReference type="AlphaFoldDB" id="A0A379IM77"/>
<proteinExistence type="predicted"/>
<dbReference type="Proteomes" id="UP000254260">
    <property type="component" value="Unassembled WGS sequence"/>
</dbReference>
<accession>A0A379IM77</accession>
<dbReference type="Pfam" id="PF06568">
    <property type="entry name" value="YjiS-like"/>
    <property type="match status" value="1"/>
</dbReference>
<evidence type="ECO:0000313" key="2">
    <source>
        <dbReference type="EMBL" id="SUD37377.1"/>
    </source>
</evidence>
<gene>
    <name evidence="2" type="ORF">NCTC10899_00131</name>
</gene>
<dbReference type="EMBL" id="UGUU01000001">
    <property type="protein sequence ID" value="SUD37377.1"/>
    <property type="molecule type" value="Genomic_DNA"/>
</dbReference>